<dbReference type="AlphaFoldDB" id="A0A5J4ZIM5"/>
<accession>A0A5J4ZIM5</accession>
<evidence type="ECO:0000313" key="1">
    <source>
        <dbReference type="EMBL" id="KAA8517352.1"/>
    </source>
</evidence>
<reference evidence="1 2" key="1">
    <citation type="submission" date="2019-09" db="EMBL/GenBank/DDBJ databases">
        <title>A chromosome-level genome assembly of the Chinese tupelo Nyssa sinensis.</title>
        <authorList>
            <person name="Yang X."/>
            <person name="Kang M."/>
            <person name="Yang Y."/>
            <person name="Xiong H."/>
            <person name="Wang M."/>
            <person name="Zhang Z."/>
            <person name="Wang Z."/>
            <person name="Wu H."/>
            <person name="Ma T."/>
            <person name="Liu J."/>
            <person name="Xi Z."/>
        </authorList>
    </citation>
    <scope>NUCLEOTIDE SEQUENCE [LARGE SCALE GENOMIC DNA]</scope>
    <source>
        <strain evidence="1">J267</strain>
        <tissue evidence="1">Leaf</tissue>
    </source>
</reference>
<proteinExistence type="predicted"/>
<dbReference type="Proteomes" id="UP000325577">
    <property type="component" value="Linkage Group LG8"/>
</dbReference>
<evidence type="ECO:0000313" key="2">
    <source>
        <dbReference type="Proteomes" id="UP000325577"/>
    </source>
</evidence>
<organism evidence="1 2">
    <name type="scientific">Nyssa sinensis</name>
    <dbReference type="NCBI Taxonomy" id="561372"/>
    <lineage>
        <taxon>Eukaryota</taxon>
        <taxon>Viridiplantae</taxon>
        <taxon>Streptophyta</taxon>
        <taxon>Embryophyta</taxon>
        <taxon>Tracheophyta</taxon>
        <taxon>Spermatophyta</taxon>
        <taxon>Magnoliopsida</taxon>
        <taxon>eudicotyledons</taxon>
        <taxon>Gunneridae</taxon>
        <taxon>Pentapetalae</taxon>
        <taxon>asterids</taxon>
        <taxon>Cornales</taxon>
        <taxon>Nyssaceae</taxon>
        <taxon>Nyssa</taxon>
    </lineage>
</organism>
<dbReference type="EMBL" id="CM018051">
    <property type="protein sequence ID" value="KAA8517352.1"/>
    <property type="molecule type" value="Genomic_DNA"/>
</dbReference>
<name>A0A5J4ZIM5_9ASTE</name>
<sequence length="123" mass="13865">MGDDGGTDRRWLAGAGWGFSDGNNGWWGCGCSWVEVRWSRRAVMGQWLWQCGGAMAMAEEIKSAVVTTWGGDEGGAARLWEMMKVRGCGGDGRLWLWLWSAMMEMMRSVVKVRRRTLLRETRG</sequence>
<keyword evidence="2" id="KW-1185">Reference proteome</keyword>
<protein>
    <submittedName>
        <fullName evidence="1">Uncharacterized protein</fullName>
    </submittedName>
</protein>
<gene>
    <name evidence="1" type="ORF">F0562_017642</name>
</gene>